<evidence type="ECO:0000313" key="1">
    <source>
        <dbReference type="EMBL" id="EPB84788.1"/>
    </source>
</evidence>
<proteinExistence type="predicted"/>
<dbReference type="EMBL" id="KE124029">
    <property type="protein sequence ID" value="EPB84788.1"/>
    <property type="molecule type" value="Genomic_DNA"/>
</dbReference>
<dbReference type="OrthoDB" id="2214613at2759"/>
<dbReference type="InParanoid" id="S2JQ94"/>
<keyword evidence="2" id="KW-1185">Reference proteome</keyword>
<dbReference type="AlphaFoldDB" id="S2JQ94"/>
<dbReference type="Proteomes" id="UP000014254">
    <property type="component" value="Unassembled WGS sequence"/>
</dbReference>
<accession>S2JQ94</accession>
<name>S2JQ94_MUCC1</name>
<dbReference type="STRING" id="1220926.S2JQ94"/>
<protein>
    <submittedName>
        <fullName evidence="1">Uncharacterized protein</fullName>
    </submittedName>
</protein>
<evidence type="ECO:0000313" key="2">
    <source>
        <dbReference type="Proteomes" id="UP000014254"/>
    </source>
</evidence>
<gene>
    <name evidence="1" type="ORF">HMPREF1544_08431</name>
</gene>
<reference evidence="2" key="1">
    <citation type="submission" date="2013-05" db="EMBL/GenBank/DDBJ databases">
        <title>The Genome sequence of Mucor circinelloides f. circinelloides 1006PhL.</title>
        <authorList>
            <consortium name="The Broad Institute Genomics Platform"/>
            <person name="Cuomo C."/>
            <person name="Earl A."/>
            <person name="Findley K."/>
            <person name="Lee S.C."/>
            <person name="Walker B."/>
            <person name="Young S."/>
            <person name="Zeng Q."/>
            <person name="Gargeya S."/>
            <person name="Fitzgerald M."/>
            <person name="Haas B."/>
            <person name="Abouelleil A."/>
            <person name="Allen A.W."/>
            <person name="Alvarado L."/>
            <person name="Arachchi H.M."/>
            <person name="Berlin A.M."/>
            <person name="Chapman S.B."/>
            <person name="Gainer-Dewar J."/>
            <person name="Goldberg J."/>
            <person name="Griggs A."/>
            <person name="Gujja S."/>
            <person name="Hansen M."/>
            <person name="Howarth C."/>
            <person name="Imamovic A."/>
            <person name="Ireland A."/>
            <person name="Larimer J."/>
            <person name="McCowan C."/>
            <person name="Murphy C."/>
            <person name="Pearson M."/>
            <person name="Poon T.W."/>
            <person name="Priest M."/>
            <person name="Roberts A."/>
            <person name="Saif S."/>
            <person name="Shea T."/>
            <person name="Sisk P."/>
            <person name="Sykes S."/>
            <person name="Wortman J."/>
            <person name="Nusbaum C."/>
            <person name="Birren B."/>
        </authorList>
    </citation>
    <scope>NUCLEOTIDE SEQUENCE [LARGE SCALE GENOMIC DNA]</scope>
    <source>
        <strain evidence="2">1006PhL</strain>
    </source>
</reference>
<organism evidence="1 2">
    <name type="scientific">Mucor circinelloides f. circinelloides (strain 1006PhL)</name>
    <name type="common">Mucormycosis agent</name>
    <name type="synonym">Calyptromyces circinelloides</name>
    <dbReference type="NCBI Taxonomy" id="1220926"/>
    <lineage>
        <taxon>Eukaryota</taxon>
        <taxon>Fungi</taxon>
        <taxon>Fungi incertae sedis</taxon>
        <taxon>Mucoromycota</taxon>
        <taxon>Mucoromycotina</taxon>
        <taxon>Mucoromycetes</taxon>
        <taxon>Mucorales</taxon>
        <taxon>Mucorineae</taxon>
        <taxon>Mucoraceae</taxon>
        <taxon>Mucor</taxon>
    </lineage>
</organism>
<dbReference type="VEuPathDB" id="FungiDB:HMPREF1544_08431"/>
<sequence length="151" mass="17104">MLYRAVDYLPRTFGAAQINATTAMALPLNADFYVPRFSSFLIPLRVKEMMIAEVFQYDARLNFVYPKDTRDPSLLTWKRTTAVVFKTLASGKLQFEPYFVPDGRPVSNAKASTKTFCLSVLSSLVTPFGLAQYLCYQLEVSLVPIIYLYST</sequence>